<evidence type="ECO:0000313" key="2">
    <source>
        <dbReference type="Proteomes" id="UP000463388"/>
    </source>
</evidence>
<dbReference type="CDD" id="cd00060">
    <property type="entry name" value="FHA"/>
    <property type="match status" value="1"/>
</dbReference>
<dbReference type="Proteomes" id="UP000463388">
    <property type="component" value="Unassembled WGS sequence"/>
</dbReference>
<gene>
    <name evidence="1" type="ORF">GKZ27_11105</name>
</gene>
<dbReference type="OrthoDB" id="3191267at2"/>
<dbReference type="EMBL" id="WSRR01000044">
    <property type="protein sequence ID" value="MVX61990.1"/>
    <property type="molecule type" value="Genomic_DNA"/>
</dbReference>
<name>A0A6N8JT05_9ACTN</name>
<evidence type="ECO:0000313" key="1">
    <source>
        <dbReference type="EMBL" id="MVX61990.1"/>
    </source>
</evidence>
<dbReference type="InterPro" id="IPR008984">
    <property type="entry name" value="SMAD_FHA_dom_sf"/>
</dbReference>
<dbReference type="RefSeq" id="WP_160347414.1">
    <property type="nucleotide sequence ID" value="NZ_WSRR01000044.1"/>
</dbReference>
<dbReference type="AlphaFoldDB" id="A0A6N8JT05"/>
<organism evidence="1 2">
    <name type="scientific">Adlercreutzia mucosicola</name>
    <dbReference type="NCBI Taxonomy" id="580026"/>
    <lineage>
        <taxon>Bacteria</taxon>
        <taxon>Bacillati</taxon>
        <taxon>Actinomycetota</taxon>
        <taxon>Coriobacteriia</taxon>
        <taxon>Eggerthellales</taxon>
        <taxon>Eggerthellaceae</taxon>
        <taxon>Adlercreutzia</taxon>
    </lineage>
</organism>
<protein>
    <recommendedName>
        <fullName evidence="3">FHA domain-containing protein</fullName>
    </recommendedName>
</protein>
<dbReference type="SUPFAM" id="SSF49879">
    <property type="entry name" value="SMAD/FHA domain"/>
    <property type="match status" value="1"/>
</dbReference>
<evidence type="ECO:0008006" key="3">
    <source>
        <dbReference type="Google" id="ProtNLM"/>
    </source>
</evidence>
<accession>A0A6N8JT05</accession>
<dbReference type="Gene3D" id="2.60.200.20">
    <property type="match status" value="1"/>
</dbReference>
<proteinExistence type="predicted"/>
<reference evidence="1 2" key="1">
    <citation type="submission" date="2019-12" db="EMBL/GenBank/DDBJ databases">
        <title>Microbes associate with the intestines of laboratory mice.</title>
        <authorList>
            <person name="Navarre W."/>
            <person name="Wong E."/>
        </authorList>
    </citation>
    <scope>NUCLEOTIDE SEQUENCE [LARGE SCALE GENOMIC DNA]</scope>
    <source>
        <strain evidence="1 2">NM66_B29</strain>
    </source>
</reference>
<comment type="caution">
    <text evidence="1">The sequence shown here is derived from an EMBL/GenBank/DDBJ whole genome shotgun (WGS) entry which is preliminary data.</text>
</comment>
<sequence>MTPTEITPVSVLFDLAKRQCGVSHKELATMLLSGRPLSDGRSPQSRVDDRTWVSRFIVHAPVGTLTDRYFCDYTVGALRLAARMKSRSKRALSGEAILDIVCGEAGRAMDDALRVHGQNPALYRNMLARIACEGSLSADERAEVALVLLVTAACTADVRRAVAEARDFADTAHGGGLVTPPPTLVSAAAYAGSAAADDSPRWLGLLRVMNGLVAGAPQWLEPTVTGSEIGALALTEGAANEVGPDVSGAHAHIWCDETGAWWVEGLDSRHGTVLVSGVSGEETVVEPPRGQREGWQPAPIPLAVGDQLRLAASTTFLVIEGYPC</sequence>
<keyword evidence="2" id="KW-1185">Reference proteome</keyword>